<proteinExistence type="predicted"/>
<reference evidence="6" key="1">
    <citation type="submission" date="2021-02" db="EMBL/GenBank/DDBJ databases">
        <authorList>
            <person name="Palmer J.M."/>
        </authorList>
    </citation>
    <scope>NUCLEOTIDE SEQUENCE</scope>
    <source>
        <strain evidence="6">SCRP734</strain>
    </source>
</reference>
<evidence type="ECO:0000313" key="6">
    <source>
        <dbReference type="EMBL" id="KAG7381081.1"/>
    </source>
</evidence>
<accession>A0A8T1VJ28</accession>
<organism evidence="6 7">
    <name type="scientific">Phytophthora pseudosyringae</name>
    <dbReference type="NCBI Taxonomy" id="221518"/>
    <lineage>
        <taxon>Eukaryota</taxon>
        <taxon>Sar</taxon>
        <taxon>Stramenopiles</taxon>
        <taxon>Oomycota</taxon>
        <taxon>Peronosporomycetes</taxon>
        <taxon>Peronosporales</taxon>
        <taxon>Peronosporaceae</taxon>
        <taxon>Phytophthora</taxon>
    </lineage>
</organism>
<dbReference type="InterPro" id="IPR017455">
    <property type="entry name" value="Znf_FYVE-rel"/>
</dbReference>
<evidence type="ECO:0000256" key="1">
    <source>
        <dbReference type="ARBA" id="ARBA00022723"/>
    </source>
</evidence>
<name>A0A8T1VJ28_9STRA</name>
<comment type="caution">
    <text evidence="6">The sequence shown here is derived from an EMBL/GenBank/DDBJ whole genome shotgun (WGS) entry which is preliminary data.</text>
</comment>
<keyword evidence="7" id="KW-1185">Reference proteome</keyword>
<feature type="domain" description="FYVE-type" evidence="5">
    <location>
        <begin position="380"/>
        <end position="440"/>
    </location>
</feature>
<gene>
    <name evidence="6" type="ORF">PHYPSEUDO_006456</name>
</gene>
<keyword evidence="3" id="KW-0862">Zinc</keyword>
<evidence type="ECO:0000256" key="2">
    <source>
        <dbReference type="ARBA" id="ARBA00022771"/>
    </source>
</evidence>
<evidence type="ECO:0000256" key="4">
    <source>
        <dbReference type="PROSITE-ProRule" id="PRU00091"/>
    </source>
</evidence>
<dbReference type="EMBL" id="JAGDFM010000262">
    <property type="protein sequence ID" value="KAG7381081.1"/>
    <property type="molecule type" value="Genomic_DNA"/>
</dbReference>
<sequence>MLGEPVQRCNLTRHERPALDLRSKLGPLGGPLFLNLRGAGHIPGSKMAATVLGGGAGASFASASPRAMDMLETAGLDGARLFATPECCSIPGCARVAPTTATTTRKVLVSDAELRRRVEGVQITTDFNNALANVSLHGWKWKSDCRAFSLFTRSIASGSGATVADAQVLAMGTVSGGRALERLVSLMRTPNESDFNKVMQQLYKRDFIYGSLAHATPSDSAMPGDGSLLTVKTCAFVRSKRFSHKKNEQMSYIEQFRPTKDGFAVVFTSLPPREVLAGKASGKHVDELCPFRGWMLVEKAPESKASVRVLFHAGVDPDVTDANKNLSLGLCTAKTTAARLRRLAKGVCRLGEVLHQQRRVDSTKGKTSNNKNSLRDVSMDVSNSHCVACTSKFDLLRRRRRCGLCAYNACAKCCYREPMIIYNRYAATIQFCARCRECMVGGEYPHLRLAARRHSSPGIETPFVTTR</sequence>
<dbReference type="GO" id="GO:0008270">
    <property type="term" value="F:zinc ion binding"/>
    <property type="evidence" value="ECO:0007669"/>
    <property type="project" value="UniProtKB-KW"/>
</dbReference>
<dbReference type="AlphaFoldDB" id="A0A8T1VJ28"/>
<keyword evidence="2 4" id="KW-0863">Zinc-finger</keyword>
<evidence type="ECO:0000313" key="7">
    <source>
        <dbReference type="Proteomes" id="UP000694044"/>
    </source>
</evidence>
<dbReference type="OrthoDB" id="96696at2759"/>
<dbReference type="Proteomes" id="UP000694044">
    <property type="component" value="Unassembled WGS sequence"/>
</dbReference>
<protein>
    <recommendedName>
        <fullName evidence="5">FYVE-type domain-containing protein</fullName>
    </recommendedName>
</protein>
<dbReference type="PROSITE" id="PS50178">
    <property type="entry name" value="ZF_FYVE"/>
    <property type="match status" value="1"/>
</dbReference>
<keyword evidence="1" id="KW-0479">Metal-binding</keyword>
<dbReference type="PANTHER" id="PTHR43102">
    <property type="entry name" value="SLR1143 PROTEIN"/>
    <property type="match status" value="1"/>
</dbReference>
<evidence type="ECO:0000259" key="5">
    <source>
        <dbReference type="PROSITE" id="PS50178"/>
    </source>
</evidence>
<evidence type="ECO:0000256" key="3">
    <source>
        <dbReference type="ARBA" id="ARBA00022833"/>
    </source>
</evidence>
<dbReference type="PANTHER" id="PTHR43102:SF2">
    <property type="entry name" value="GAF DOMAIN-CONTAINING PROTEIN"/>
    <property type="match status" value="1"/>
</dbReference>